<accession>A0A8S5UX41</accession>
<proteinExistence type="predicted"/>
<reference evidence="2" key="1">
    <citation type="journal article" date="2021" name="Proc. Natl. Acad. Sci. U.S.A.">
        <title>A Catalog of Tens of Thousands of Viruses from Human Metagenomes Reveals Hidden Associations with Chronic Diseases.</title>
        <authorList>
            <person name="Tisza M.J."/>
            <person name="Buck C.B."/>
        </authorList>
    </citation>
    <scope>NUCLEOTIDE SEQUENCE</scope>
    <source>
        <strain evidence="2">CtEP635</strain>
    </source>
</reference>
<feature type="compositionally biased region" description="Basic and acidic residues" evidence="1">
    <location>
        <begin position="1"/>
        <end position="18"/>
    </location>
</feature>
<evidence type="ECO:0000256" key="1">
    <source>
        <dbReference type="SAM" id="MobiDB-lite"/>
    </source>
</evidence>
<evidence type="ECO:0000313" key="2">
    <source>
        <dbReference type="EMBL" id="DAF98962.1"/>
    </source>
</evidence>
<dbReference type="EMBL" id="BK016158">
    <property type="protein sequence ID" value="DAF98962.1"/>
    <property type="molecule type" value="Genomic_DNA"/>
</dbReference>
<feature type="region of interest" description="Disordered" evidence="1">
    <location>
        <begin position="1"/>
        <end position="25"/>
    </location>
</feature>
<organism evidence="2">
    <name type="scientific">Siphoviridae sp. ctEP635</name>
    <dbReference type="NCBI Taxonomy" id="2825396"/>
    <lineage>
        <taxon>Viruses</taxon>
        <taxon>Duplodnaviria</taxon>
        <taxon>Heunggongvirae</taxon>
        <taxon>Uroviricota</taxon>
        <taxon>Caudoviricetes</taxon>
    </lineage>
</organism>
<sequence>MCENIRESSSKPNTKEGKQTAMPTPASICPITGKPLHHNQTIHPDAVQQHLDNLRAIYHAQNELAAATYTPTTTPTRHPYTPATPINLTLLTLLQEHEKTLTQWALRWGKHINLTRTHFANPLLQAPFVLRCKLEKLPTWEHAPQMILEIQNIAQQLLAATYPTRSPRTLTICACPNCQTTYTTPTPRNPHATTHCPTCQHATPLDEASENAITLALTKPLPIQAAAQGLALINPEAHIGKAAIYKAIQKNHIPHTESEGELRITIQALIDYLDTRGHKN</sequence>
<name>A0A8S5UX41_9CAUD</name>
<protein>
    <submittedName>
        <fullName evidence="2">LysW biosynthesis protein LysW</fullName>
    </submittedName>
</protein>